<name>A0A397J7N5_9GLOM</name>
<dbReference type="InterPro" id="IPR052945">
    <property type="entry name" value="Mitotic_Regulator"/>
</dbReference>
<evidence type="ECO:0000313" key="3">
    <source>
        <dbReference type="Proteomes" id="UP000266861"/>
    </source>
</evidence>
<dbReference type="PANTHER" id="PTHR43628">
    <property type="entry name" value="ACTIVATOR OF C KINASE PROTEIN 1-RELATED"/>
    <property type="match status" value="1"/>
</dbReference>
<dbReference type="SMART" id="SM00671">
    <property type="entry name" value="SEL1"/>
    <property type="match status" value="1"/>
</dbReference>
<dbReference type="AlphaFoldDB" id="A0A397J7N5"/>
<dbReference type="InterPro" id="IPR011990">
    <property type="entry name" value="TPR-like_helical_dom_sf"/>
</dbReference>
<reference evidence="2 3" key="1">
    <citation type="submission" date="2018-08" db="EMBL/GenBank/DDBJ databases">
        <title>Genome and evolution of the arbuscular mycorrhizal fungus Diversispora epigaea (formerly Glomus versiforme) and its bacterial endosymbionts.</title>
        <authorList>
            <person name="Sun X."/>
            <person name="Fei Z."/>
            <person name="Harrison M."/>
        </authorList>
    </citation>
    <scope>NUCLEOTIDE SEQUENCE [LARGE SCALE GENOMIC DNA]</scope>
    <source>
        <strain evidence="2 3">IT104</strain>
    </source>
</reference>
<dbReference type="PANTHER" id="PTHR43628:SF1">
    <property type="entry name" value="CHITIN SYNTHASE REGULATORY FACTOR 2-RELATED"/>
    <property type="match status" value="1"/>
</dbReference>
<dbReference type="OrthoDB" id="2384430at2759"/>
<dbReference type="Pfam" id="PF08238">
    <property type="entry name" value="Sel1"/>
    <property type="match status" value="1"/>
</dbReference>
<dbReference type="InterPro" id="IPR006597">
    <property type="entry name" value="Sel1-like"/>
</dbReference>
<sequence length="155" mass="17375">MSSWLVPEVIHGSRYDYKSEIFRNTSPQIPPEENSNDDITDFKLDPPSSPGNLKEPKEDLKLFKAAADEGVPDAQLSYAVELIKFSNGDSKSNELILHHLVQATSGRNETAMYKLGDIFYNGKLGVKENKEMGIELYKLAAMMNHPGAMEFLGFY</sequence>
<keyword evidence="3" id="KW-1185">Reference proteome</keyword>
<evidence type="ECO:0000256" key="1">
    <source>
        <dbReference type="SAM" id="MobiDB-lite"/>
    </source>
</evidence>
<dbReference type="STRING" id="1348612.A0A397J7N5"/>
<proteinExistence type="predicted"/>
<organism evidence="2 3">
    <name type="scientific">Diversispora epigaea</name>
    <dbReference type="NCBI Taxonomy" id="1348612"/>
    <lineage>
        <taxon>Eukaryota</taxon>
        <taxon>Fungi</taxon>
        <taxon>Fungi incertae sedis</taxon>
        <taxon>Mucoromycota</taxon>
        <taxon>Glomeromycotina</taxon>
        <taxon>Glomeromycetes</taxon>
        <taxon>Diversisporales</taxon>
        <taxon>Diversisporaceae</taxon>
        <taxon>Diversispora</taxon>
    </lineage>
</organism>
<dbReference type="GO" id="GO:0032153">
    <property type="term" value="C:cell division site"/>
    <property type="evidence" value="ECO:0007669"/>
    <property type="project" value="TreeGrafter"/>
</dbReference>
<evidence type="ECO:0000313" key="2">
    <source>
        <dbReference type="EMBL" id="RHZ82026.1"/>
    </source>
</evidence>
<dbReference type="Proteomes" id="UP000266861">
    <property type="component" value="Unassembled WGS sequence"/>
</dbReference>
<dbReference type="SUPFAM" id="SSF81901">
    <property type="entry name" value="HCP-like"/>
    <property type="match status" value="1"/>
</dbReference>
<accession>A0A397J7N5</accession>
<protein>
    <submittedName>
        <fullName evidence="2">Uncharacterized protein</fullName>
    </submittedName>
</protein>
<gene>
    <name evidence="2" type="ORF">Glove_114g153</name>
</gene>
<comment type="caution">
    <text evidence="2">The sequence shown here is derived from an EMBL/GenBank/DDBJ whole genome shotgun (WGS) entry which is preliminary data.</text>
</comment>
<dbReference type="EMBL" id="PQFF01000106">
    <property type="protein sequence ID" value="RHZ82026.1"/>
    <property type="molecule type" value="Genomic_DNA"/>
</dbReference>
<dbReference type="GO" id="GO:0010972">
    <property type="term" value="P:negative regulation of G2/M transition of mitotic cell cycle"/>
    <property type="evidence" value="ECO:0007669"/>
    <property type="project" value="TreeGrafter"/>
</dbReference>
<feature type="region of interest" description="Disordered" evidence="1">
    <location>
        <begin position="21"/>
        <end position="54"/>
    </location>
</feature>
<dbReference type="Gene3D" id="1.25.40.10">
    <property type="entry name" value="Tetratricopeptide repeat domain"/>
    <property type="match status" value="1"/>
</dbReference>